<reference evidence="2 3" key="1">
    <citation type="journal article" date="2011" name="Science">
        <title>The ecoresponsive genome of Daphnia pulex.</title>
        <authorList>
            <person name="Colbourne J.K."/>
            <person name="Pfrender M.E."/>
            <person name="Gilbert D."/>
            <person name="Thomas W.K."/>
            <person name="Tucker A."/>
            <person name="Oakley T.H."/>
            <person name="Tokishita S."/>
            <person name="Aerts A."/>
            <person name="Arnold G.J."/>
            <person name="Basu M.K."/>
            <person name="Bauer D.J."/>
            <person name="Caceres C.E."/>
            <person name="Carmel L."/>
            <person name="Casola C."/>
            <person name="Choi J.H."/>
            <person name="Detter J.C."/>
            <person name="Dong Q."/>
            <person name="Dusheyko S."/>
            <person name="Eads B.D."/>
            <person name="Frohlich T."/>
            <person name="Geiler-Samerotte K.A."/>
            <person name="Gerlach D."/>
            <person name="Hatcher P."/>
            <person name="Jogdeo S."/>
            <person name="Krijgsveld J."/>
            <person name="Kriventseva E.V."/>
            <person name="Kultz D."/>
            <person name="Laforsch C."/>
            <person name="Lindquist E."/>
            <person name="Lopez J."/>
            <person name="Manak J.R."/>
            <person name="Muller J."/>
            <person name="Pangilinan J."/>
            <person name="Patwardhan R.P."/>
            <person name="Pitluck S."/>
            <person name="Pritham E.J."/>
            <person name="Rechtsteiner A."/>
            <person name="Rho M."/>
            <person name="Rogozin I.B."/>
            <person name="Sakarya O."/>
            <person name="Salamov A."/>
            <person name="Schaack S."/>
            <person name="Shapiro H."/>
            <person name="Shiga Y."/>
            <person name="Skalitzky C."/>
            <person name="Smith Z."/>
            <person name="Souvorov A."/>
            <person name="Sung W."/>
            <person name="Tang Z."/>
            <person name="Tsuchiya D."/>
            <person name="Tu H."/>
            <person name="Vos H."/>
            <person name="Wang M."/>
            <person name="Wolf Y.I."/>
            <person name="Yamagata H."/>
            <person name="Yamada T."/>
            <person name="Ye Y."/>
            <person name="Shaw J.R."/>
            <person name="Andrews J."/>
            <person name="Crease T.J."/>
            <person name="Tang H."/>
            <person name="Lucas S.M."/>
            <person name="Robertson H.M."/>
            <person name="Bork P."/>
            <person name="Koonin E.V."/>
            <person name="Zdobnov E.M."/>
            <person name="Grigoriev I.V."/>
            <person name="Lynch M."/>
            <person name="Boore J.L."/>
        </authorList>
    </citation>
    <scope>NUCLEOTIDE SEQUENCE [LARGE SCALE GENOMIC DNA]</scope>
</reference>
<feature type="compositionally biased region" description="Gly residues" evidence="1">
    <location>
        <begin position="42"/>
        <end position="52"/>
    </location>
</feature>
<dbReference type="EMBL" id="GL733425">
    <property type="protein sequence ID" value="EFX62713.1"/>
    <property type="molecule type" value="Genomic_DNA"/>
</dbReference>
<accession>E9HZW6</accession>
<feature type="non-terminal residue" evidence="2">
    <location>
        <position position="1"/>
    </location>
</feature>
<evidence type="ECO:0000313" key="3">
    <source>
        <dbReference type="Proteomes" id="UP000000305"/>
    </source>
</evidence>
<dbReference type="HOGENOM" id="CLU_468215_0_0_1"/>
<dbReference type="InParanoid" id="E9HZW6"/>
<dbReference type="AlphaFoldDB" id="E9HZW6"/>
<evidence type="ECO:0000256" key="1">
    <source>
        <dbReference type="SAM" id="MobiDB-lite"/>
    </source>
</evidence>
<dbReference type="GO" id="GO:0005634">
    <property type="term" value="C:nucleus"/>
    <property type="evidence" value="ECO:0000318"/>
    <property type="project" value="GO_Central"/>
</dbReference>
<feature type="compositionally biased region" description="Low complexity" evidence="1">
    <location>
        <begin position="20"/>
        <end position="41"/>
    </location>
</feature>
<feature type="region of interest" description="Disordered" evidence="1">
    <location>
        <begin position="422"/>
        <end position="570"/>
    </location>
</feature>
<feature type="compositionally biased region" description="Low complexity" evidence="1">
    <location>
        <begin position="516"/>
        <end position="538"/>
    </location>
</feature>
<dbReference type="PANTHER" id="PTHR48125:SF12">
    <property type="entry name" value="AT HOOK TRANSCRIPTION FACTOR FAMILY-RELATED"/>
    <property type="match status" value="1"/>
</dbReference>
<feature type="compositionally biased region" description="Low complexity" evidence="1">
    <location>
        <begin position="180"/>
        <end position="189"/>
    </location>
</feature>
<name>E9HZW6_DAPPU</name>
<feature type="compositionally biased region" description="Polar residues" evidence="1">
    <location>
        <begin position="350"/>
        <end position="378"/>
    </location>
</feature>
<protein>
    <submittedName>
        <fullName evidence="2">Uncharacterized protein</fullName>
    </submittedName>
</protein>
<evidence type="ECO:0000313" key="2">
    <source>
        <dbReference type="EMBL" id="EFX62713.1"/>
    </source>
</evidence>
<feature type="compositionally biased region" description="Polar residues" evidence="1">
    <location>
        <begin position="190"/>
        <end position="201"/>
    </location>
</feature>
<feature type="compositionally biased region" description="Low complexity" evidence="1">
    <location>
        <begin position="219"/>
        <end position="240"/>
    </location>
</feature>
<gene>
    <name evidence="2" type="ORF">DAPPUDRAFT_119937</name>
</gene>
<organism evidence="2 3">
    <name type="scientific">Daphnia pulex</name>
    <name type="common">Water flea</name>
    <dbReference type="NCBI Taxonomy" id="6669"/>
    <lineage>
        <taxon>Eukaryota</taxon>
        <taxon>Metazoa</taxon>
        <taxon>Ecdysozoa</taxon>
        <taxon>Arthropoda</taxon>
        <taxon>Crustacea</taxon>
        <taxon>Branchiopoda</taxon>
        <taxon>Diplostraca</taxon>
        <taxon>Cladocera</taxon>
        <taxon>Anomopoda</taxon>
        <taxon>Daphniidae</taxon>
        <taxon>Daphnia</taxon>
    </lineage>
</organism>
<sequence>SSSGGGGGISSIWARWFRRNNNNNNHRPSSSSVRPFSSAAVYGGGGGGGGAAGSSRSHSVENSPVVSRRLRHHPSMMTGSSGQLASSDNNSDSLSTNSFSFIRTPTDKNNDPAAVAALTLRRKYGLMACSNESTDKVLPGSNNLDNNIEGDAIRAMRTQWETQMKQMDEILRSREEQPDNNNTKCNNNKRLSQANNNNNSTARKKRPAPQPPPPPPPNSGTSSRHSTHNRSSSSVASGSGFTHVPGKRKAPSPPDSATTTNTNTNTFNIVAPPHPVLPDLMESTPPEASPPLAENNKWSNDLNCNLLLDENNQVRSSSKVLRYQQNKFDNNDCPHNDILKLEGGVLRPLDSSTSNKQQQAEASGSTLDYPTHRGNNMMTLPLKPCSDGSKGKQQQQQQHHRKSWLVNISQLDREANEIIQRERARESQRRRLEDDKFYSHNNGQLLAVPPPPPPTTTTHLSLPTVADVPDDESPPLLPPRDPAPPVPPPPGDVHQPQLAKKCARELIHMFNSLTDSSPPSAAAAAPPVPSASSINSPATTKQTTAELPRLEQQPQRADANYSQTGHTYNGQRWNCWDCQRANS</sequence>
<feature type="compositionally biased region" description="Polar residues" evidence="1">
    <location>
        <begin position="56"/>
        <end position="65"/>
    </location>
</feature>
<feature type="compositionally biased region" description="Pro residues" evidence="1">
    <location>
        <begin position="475"/>
        <end position="491"/>
    </location>
</feature>
<dbReference type="PANTHER" id="PTHR48125">
    <property type="entry name" value="LP07818P1"/>
    <property type="match status" value="1"/>
</dbReference>
<dbReference type="KEGG" id="dpx:DAPPUDRAFT_119937"/>
<keyword evidence="3" id="KW-1185">Reference proteome</keyword>
<feature type="compositionally biased region" description="Pro residues" evidence="1">
    <location>
        <begin position="208"/>
        <end position="218"/>
    </location>
</feature>
<dbReference type="Proteomes" id="UP000000305">
    <property type="component" value="Unassembled WGS sequence"/>
</dbReference>
<feature type="region of interest" description="Disordered" evidence="1">
    <location>
        <begin position="20"/>
        <end position="94"/>
    </location>
</feature>
<dbReference type="GO" id="GO:0005737">
    <property type="term" value="C:cytoplasm"/>
    <property type="evidence" value="ECO:0000318"/>
    <property type="project" value="GO_Central"/>
</dbReference>
<feature type="compositionally biased region" description="Basic and acidic residues" evidence="1">
    <location>
        <begin position="422"/>
        <end position="438"/>
    </location>
</feature>
<feature type="compositionally biased region" description="Polar residues" evidence="1">
    <location>
        <begin position="552"/>
        <end position="570"/>
    </location>
</feature>
<proteinExistence type="predicted"/>
<feature type="region of interest" description="Disordered" evidence="1">
    <location>
        <begin position="349"/>
        <end position="408"/>
    </location>
</feature>
<feature type="region of interest" description="Disordered" evidence="1">
    <location>
        <begin position="172"/>
        <end position="297"/>
    </location>
</feature>